<reference evidence="1" key="2">
    <citation type="submission" date="2020-09" db="EMBL/GenBank/DDBJ databases">
        <authorList>
            <person name="Sun Q."/>
            <person name="Zhou Y."/>
        </authorList>
    </citation>
    <scope>NUCLEOTIDE SEQUENCE</scope>
    <source>
        <strain evidence="1">CGMCC 1.15447</strain>
    </source>
</reference>
<keyword evidence="2" id="KW-1185">Reference proteome</keyword>
<evidence type="ECO:0000313" key="1">
    <source>
        <dbReference type="EMBL" id="GGA54427.1"/>
    </source>
</evidence>
<evidence type="ECO:0000313" key="2">
    <source>
        <dbReference type="Proteomes" id="UP000648801"/>
    </source>
</evidence>
<protein>
    <submittedName>
        <fullName evidence="1">Uncharacterized protein</fullName>
    </submittedName>
</protein>
<dbReference type="Proteomes" id="UP000648801">
    <property type="component" value="Unassembled WGS sequence"/>
</dbReference>
<organism evidence="1 2">
    <name type="scientific">Edaphobacter acidisoli</name>
    <dbReference type="NCBI Taxonomy" id="2040573"/>
    <lineage>
        <taxon>Bacteria</taxon>
        <taxon>Pseudomonadati</taxon>
        <taxon>Acidobacteriota</taxon>
        <taxon>Terriglobia</taxon>
        <taxon>Terriglobales</taxon>
        <taxon>Acidobacteriaceae</taxon>
        <taxon>Edaphobacter</taxon>
    </lineage>
</organism>
<dbReference type="AlphaFoldDB" id="A0A916REQ3"/>
<proteinExistence type="predicted"/>
<sequence>MLFVDRGVAPLKSRHFALIVVHANDLVAHLREADGSDKANITGTYNGNMDAFGHKGSEYTSKR</sequence>
<accession>A0A916REQ3</accession>
<reference evidence="1" key="1">
    <citation type="journal article" date="2014" name="Int. J. Syst. Evol. Microbiol.">
        <title>Complete genome sequence of Corynebacterium casei LMG S-19264T (=DSM 44701T), isolated from a smear-ripened cheese.</title>
        <authorList>
            <consortium name="US DOE Joint Genome Institute (JGI-PGF)"/>
            <person name="Walter F."/>
            <person name="Albersmeier A."/>
            <person name="Kalinowski J."/>
            <person name="Ruckert C."/>
        </authorList>
    </citation>
    <scope>NUCLEOTIDE SEQUENCE</scope>
    <source>
        <strain evidence="1">CGMCC 1.15447</strain>
    </source>
</reference>
<dbReference type="EMBL" id="BMJB01000001">
    <property type="protein sequence ID" value="GGA54427.1"/>
    <property type="molecule type" value="Genomic_DNA"/>
</dbReference>
<gene>
    <name evidence="1" type="ORF">GCM10011507_02110</name>
</gene>
<name>A0A916REQ3_9BACT</name>
<comment type="caution">
    <text evidence="1">The sequence shown here is derived from an EMBL/GenBank/DDBJ whole genome shotgun (WGS) entry which is preliminary data.</text>
</comment>